<sequence length="246" mass="28175">MVWKRLKRWWRLRTNAARWAEFSAWAQGQGGSMRLFPDGRGFALDFPSHVGGALRIEWGGSTRRYVVGQELRIRHQCGLDPELQLMVIERTLMEALEREVFEAYTDTVKTRSDTDTPEEMRWLVMFQKLGGDVARLARQHFGVLGLRRELCTAWMDPPFEEALHYAVQDLKLTGRPLVLMCMRSAVVLRIQMPVPDLHAIEHLVRLVQRAGRSAHSIYLTHDPVLGDSLWRSTAATAWTPEGNSPA</sequence>
<dbReference type="EMBL" id="JBIGHZ010000005">
    <property type="protein sequence ID" value="MFG6449161.1"/>
    <property type="molecule type" value="Genomic_DNA"/>
</dbReference>
<proteinExistence type="predicted"/>
<organism evidence="1 2">
    <name type="scientific">Roseateles rivi</name>
    <dbReference type="NCBI Taxonomy" id="3299028"/>
    <lineage>
        <taxon>Bacteria</taxon>
        <taxon>Pseudomonadati</taxon>
        <taxon>Pseudomonadota</taxon>
        <taxon>Betaproteobacteria</taxon>
        <taxon>Burkholderiales</taxon>
        <taxon>Sphaerotilaceae</taxon>
        <taxon>Roseateles</taxon>
    </lineage>
</organism>
<comment type="caution">
    <text evidence="1">The sequence shown here is derived from an EMBL/GenBank/DDBJ whole genome shotgun (WGS) entry which is preliminary data.</text>
</comment>
<protein>
    <submittedName>
        <fullName evidence="1">Uncharacterized protein</fullName>
    </submittedName>
</protein>
<gene>
    <name evidence="1" type="ORF">ACG0Z6_13055</name>
</gene>
<reference evidence="1 2" key="1">
    <citation type="submission" date="2024-08" db="EMBL/GenBank/DDBJ databases">
        <authorList>
            <person name="Lu H."/>
        </authorList>
    </citation>
    <scope>NUCLEOTIDE SEQUENCE [LARGE SCALE GENOMIC DNA]</scope>
    <source>
        <strain evidence="1 2">BYS180W</strain>
    </source>
</reference>
<accession>A0ABW7FXX0</accession>
<dbReference type="Proteomes" id="UP001606099">
    <property type="component" value="Unassembled WGS sequence"/>
</dbReference>
<dbReference type="RefSeq" id="WP_394462095.1">
    <property type="nucleotide sequence ID" value="NZ_JBIGHZ010000005.1"/>
</dbReference>
<evidence type="ECO:0000313" key="1">
    <source>
        <dbReference type="EMBL" id="MFG6449161.1"/>
    </source>
</evidence>
<evidence type="ECO:0000313" key="2">
    <source>
        <dbReference type="Proteomes" id="UP001606099"/>
    </source>
</evidence>
<name>A0ABW7FXX0_9BURK</name>
<keyword evidence="2" id="KW-1185">Reference proteome</keyword>